<evidence type="ECO:0000256" key="1">
    <source>
        <dbReference type="SAM" id="Phobius"/>
    </source>
</evidence>
<dbReference type="Proteomes" id="UP001314263">
    <property type="component" value="Unassembled WGS sequence"/>
</dbReference>
<comment type="caution">
    <text evidence="2">The sequence shown here is derived from an EMBL/GenBank/DDBJ whole genome shotgun (WGS) entry which is preliminary data.</text>
</comment>
<feature type="transmembrane region" description="Helical" evidence="1">
    <location>
        <begin position="595"/>
        <end position="613"/>
    </location>
</feature>
<keyword evidence="1" id="KW-0472">Membrane</keyword>
<sequence>MGLQEVLRTYIDDILTLNAHRKLEESRPEIVASYVAAANVKTALDASQHSWGELAVAKINFLADEERCSNSYPRHSLFKGKDRQGCEAAAHFAYTETIKAVDKSNKSFAHDRTITAFGQLKNGDHDNVSDFCRVAKASLHGDKRALQLYLIRQNPNLLVIAMLDDSKVRVRINGLDRPAIKALIDALNSLLGKHSHALLHTTQHLIATILKRIVYVKGLLYDMLRDPSALRAAMKRLRISQDMRSVLAHLVEERFVGVFHKAGQAGGGSIRSTLEAMVGILIAIPVAPLIVLTMMLGLASIAAQMLYAMAQAEFAQDRKQAIETLHSFKEQYLDLKRKVEGLLSRNVHFLTEPSKTVMRAFFSGFEVLFGAVTFLRDLPGNIIEEQTGKIMEHGNVAVAALKKWAKEHNITPEALNEQRTLLLSIDDEIMSRLHAKEAWLHRMEKSLMRLASRQQGEDVARGVWDFGRGIVTESTNQMNKDVGQPLYSVTTNAVMAMRDAKSVAAATFQEAYLESIRIGSAPFKRLMSIDPSTVVTQAGKFISSLNPFASKEEACPPQGQKPEEEVVETLDCMTTPSLPASAAMDFSHYGMQSSMHMYLAVFFVVALAVLTIISDRTHHEVSRGLGVLVSGPDLQTALELAERADAGLASQQRPYRIVIVVSGDWAHRRPPVSTIFPDSAEGQS</sequence>
<accession>A0AAV1I2U3</accession>
<name>A0AAV1I2U3_9CHLO</name>
<keyword evidence="3" id="KW-1185">Reference proteome</keyword>
<keyword evidence="1" id="KW-0812">Transmembrane</keyword>
<feature type="transmembrane region" description="Helical" evidence="1">
    <location>
        <begin position="278"/>
        <end position="307"/>
    </location>
</feature>
<evidence type="ECO:0000313" key="3">
    <source>
        <dbReference type="Proteomes" id="UP001314263"/>
    </source>
</evidence>
<dbReference type="EMBL" id="CAUYUE010000004">
    <property type="protein sequence ID" value="CAK0766532.1"/>
    <property type="molecule type" value="Genomic_DNA"/>
</dbReference>
<evidence type="ECO:0000313" key="2">
    <source>
        <dbReference type="EMBL" id="CAK0766532.1"/>
    </source>
</evidence>
<keyword evidence="1" id="KW-1133">Transmembrane helix</keyword>
<organism evidence="2 3">
    <name type="scientific">Coccomyxa viridis</name>
    <dbReference type="NCBI Taxonomy" id="1274662"/>
    <lineage>
        <taxon>Eukaryota</taxon>
        <taxon>Viridiplantae</taxon>
        <taxon>Chlorophyta</taxon>
        <taxon>core chlorophytes</taxon>
        <taxon>Trebouxiophyceae</taxon>
        <taxon>Trebouxiophyceae incertae sedis</taxon>
        <taxon>Coccomyxaceae</taxon>
        <taxon>Coccomyxa</taxon>
    </lineage>
</organism>
<dbReference type="AlphaFoldDB" id="A0AAV1I2U3"/>
<proteinExistence type="predicted"/>
<reference evidence="2 3" key="1">
    <citation type="submission" date="2023-10" db="EMBL/GenBank/DDBJ databases">
        <authorList>
            <person name="Maclean D."/>
            <person name="Macfadyen A."/>
        </authorList>
    </citation>
    <scope>NUCLEOTIDE SEQUENCE [LARGE SCALE GENOMIC DNA]</scope>
</reference>
<protein>
    <submittedName>
        <fullName evidence="2">Uncharacterized protein</fullName>
    </submittedName>
</protein>
<gene>
    <name evidence="2" type="ORF">CVIRNUC_003368</name>
</gene>